<feature type="transmembrane region" description="Helical" evidence="5">
    <location>
        <begin position="277"/>
        <end position="302"/>
    </location>
</feature>
<feature type="region of interest" description="Disordered" evidence="4">
    <location>
        <begin position="464"/>
        <end position="485"/>
    </location>
</feature>
<sequence length="485" mass="56071">MGLIRDEVDDEEWITKLNNDENKLKELHDKIQSPIVFMNYFNMVLALTIVLVMNLAQLIVVLLYIDNYSGAPQNVVLSGLRPPTFGQLQYLILRTFINYSFLNTIKRVNFPYVSQPMWKDDSHVSTDRKVILFLAKGASRYINQLHLNVHYGSNRYLNLEDAYMNSIRSTRLSQKQNSQLLLEKQDCFLHSLECDQVPQTRIFEQTPPFYGLGGFYARTRLYISQMNEMDPNEMLETSDEIRFISTAIRYDLREGMEDLTSSITQIGKDVVNQSQTALVIVMILSIILSLFSLMFNTLPWGFSMRAESCKSSRLIDLIPAEDNEKEMVLLPSMRTGYVKMDGPKERMMHFGQEVIDNIKNKGNIQEILQPYKILMVSTLRAFSDEEKDMEERKYDEQKMKDHQQVHILLRQRLTILGDHLLLATGKLDSVRSTVCHTLGRIFDKHFLDDDIAFVEEVISPEELLGKSGGHDGEEVIGEEIEQKQE</sequence>
<organism evidence="6 7">
    <name type="scientific">Streblomastix strix</name>
    <dbReference type="NCBI Taxonomy" id="222440"/>
    <lineage>
        <taxon>Eukaryota</taxon>
        <taxon>Metamonada</taxon>
        <taxon>Preaxostyla</taxon>
        <taxon>Oxymonadida</taxon>
        <taxon>Streblomastigidae</taxon>
        <taxon>Streblomastix</taxon>
    </lineage>
</organism>
<evidence type="ECO:0000256" key="1">
    <source>
        <dbReference type="ARBA" id="ARBA00010587"/>
    </source>
</evidence>
<keyword evidence="3" id="KW-0408">Iron</keyword>
<evidence type="ECO:0000256" key="2">
    <source>
        <dbReference type="ARBA" id="ARBA00022723"/>
    </source>
</evidence>
<evidence type="ECO:0000256" key="4">
    <source>
        <dbReference type="SAM" id="MobiDB-lite"/>
    </source>
</evidence>
<evidence type="ECO:0000256" key="3">
    <source>
        <dbReference type="ARBA" id="ARBA00023004"/>
    </source>
</evidence>
<name>A0A5J4WTU4_9EUKA</name>
<keyword evidence="5" id="KW-1133">Transmembrane helix</keyword>
<reference evidence="6 7" key="1">
    <citation type="submission" date="2019-03" db="EMBL/GenBank/DDBJ databases">
        <title>Single cell metagenomics reveals metabolic interactions within the superorganism composed of flagellate Streblomastix strix and complex community of Bacteroidetes bacteria on its surface.</title>
        <authorList>
            <person name="Treitli S.C."/>
            <person name="Kolisko M."/>
            <person name="Husnik F."/>
            <person name="Keeling P."/>
            <person name="Hampl V."/>
        </authorList>
    </citation>
    <scope>NUCLEOTIDE SEQUENCE [LARGE SCALE GENOMIC DNA]</scope>
    <source>
        <strain evidence="6">ST1C</strain>
    </source>
</reference>
<dbReference type="GO" id="GO:0046872">
    <property type="term" value="F:metal ion binding"/>
    <property type="evidence" value="ECO:0007669"/>
    <property type="project" value="UniProtKB-KW"/>
</dbReference>
<evidence type="ECO:0000256" key="5">
    <source>
        <dbReference type="SAM" id="Phobius"/>
    </source>
</evidence>
<feature type="transmembrane region" description="Helical" evidence="5">
    <location>
        <begin position="40"/>
        <end position="65"/>
    </location>
</feature>
<protein>
    <submittedName>
        <fullName evidence="6">Uncharacterized protein</fullName>
    </submittedName>
</protein>
<keyword evidence="2" id="KW-0479">Metal-binding</keyword>
<accession>A0A5J4WTU4</accession>
<dbReference type="Gene3D" id="1.20.120.50">
    <property type="entry name" value="Hemerythrin-like"/>
    <property type="match status" value="1"/>
</dbReference>
<evidence type="ECO:0000313" key="7">
    <source>
        <dbReference type="Proteomes" id="UP000324800"/>
    </source>
</evidence>
<proteinExistence type="inferred from homology"/>
<comment type="caution">
    <text evidence="6">The sequence shown here is derived from an EMBL/GenBank/DDBJ whole genome shotgun (WGS) entry which is preliminary data.</text>
</comment>
<dbReference type="EMBL" id="SNRW01000965">
    <property type="protein sequence ID" value="KAA6398398.1"/>
    <property type="molecule type" value="Genomic_DNA"/>
</dbReference>
<dbReference type="AlphaFoldDB" id="A0A5J4WTU4"/>
<gene>
    <name evidence="6" type="ORF">EZS28_006075</name>
</gene>
<dbReference type="InterPro" id="IPR035938">
    <property type="entry name" value="Hemerythrin-like_sf"/>
</dbReference>
<dbReference type="SUPFAM" id="SSF47188">
    <property type="entry name" value="Hemerythrin-like"/>
    <property type="match status" value="1"/>
</dbReference>
<keyword evidence="5" id="KW-0472">Membrane</keyword>
<comment type="similarity">
    <text evidence="1">Belongs to the hemerythrin family.</text>
</comment>
<dbReference type="Proteomes" id="UP000324800">
    <property type="component" value="Unassembled WGS sequence"/>
</dbReference>
<evidence type="ECO:0000313" key="6">
    <source>
        <dbReference type="EMBL" id="KAA6398398.1"/>
    </source>
</evidence>
<keyword evidence="5" id="KW-0812">Transmembrane</keyword>